<organism evidence="1 2">
    <name type="scientific">Parapoynx stagnalis nucleopolyhedrovirus</name>
    <dbReference type="NCBI Taxonomy" id="2993413"/>
    <lineage>
        <taxon>Viruses</taxon>
        <taxon>Viruses incertae sedis</taxon>
        <taxon>Naldaviricetes</taxon>
        <taxon>Lefavirales</taxon>
        <taxon>Baculoviridae</taxon>
        <taxon>Alphabaculovirus</taxon>
        <taxon>Alphabaculovirus pastagnalis</taxon>
    </lineage>
</organism>
<proteinExistence type="predicted"/>
<dbReference type="InterPro" id="IPR008562">
    <property type="entry name" value="AcMNPV_C42"/>
</dbReference>
<evidence type="ECO:0000313" key="1">
    <source>
        <dbReference type="EMBL" id="UZE89731.1"/>
    </source>
</evidence>
<dbReference type="EMBL" id="ON704650">
    <property type="protein sequence ID" value="UZE89731.1"/>
    <property type="molecule type" value="Genomic_DNA"/>
</dbReference>
<dbReference type="Proteomes" id="UP001264959">
    <property type="component" value="Segment"/>
</dbReference>
<reference evidence="1" key="1">
    <citation type="journal article" date="2022" name="Viruses">
        <title>The Parapoynx stagnalis Nucleopolyhedrovirus (PastNPV), a Divergent Member of the Alphabaculovirus Group I Clade, Encodes a Homolog of Ran GTPase.</title>
        <authorList>
            <person name="Harrison R.L."/>
            <person name="Rowley D.L."/>
        </authorList>
    </citation>
    <scope>NUCLEOTIDE SEQUENCE</scope>
    <source>
        <strain evidence="1">BCIPV-473</strain>
    </source>
</reference>
<dbReference type="Pfam" id="PF05815">
    <property type="entry name" value="AcMNPV_Orf101"/>
    <property type="match status" value="1"/>
</dbReference>
<protein>
    <submittedName>
        <fullName evidence="1">P40</fullName>
    </submittedName>
</protein>
<keyword evidence="2" id="KW-1185">Reference proteome</keyword>
<name>A0A9E7YDT8_9ABAC</name>
<evidence type="ECO:0000313" key="2">
    <source>
        <dbReference type="Proteomes" id="UP001264959"/>
    </source>
</evidence>
<accession>A0A9E7YDT8</accession>
<sequence length="358" mass="41805">MSAVEFFLEIDKLRRKIDESMQMEIWSLLFPLFSDDNNRNIQLSTTTFVDFLTTVARLSQNSFRNNNAALASQYAAGSVAPSAPRISANTTFRPVLFTQTPADSSAQRPETVSIDMRRYRNSARKLVQHYTLNTTNSTEYKIRDVVMTMIFLIRSEKYHYIFKLLETTFDDYTCRPQMSQIESDTIIDAIRSLLEMPSIDLNTIDVMRSSFSRCFHSPVMRYAKIMLLQNPSLQQDKRTTIEQLLVERGQNIQMLQPQQYILSGTEIPFCEDAEFLDLLLKHIDPFPLRRMFYNAANTMFYTTMENYAISNCKFNIEDYNNIFRVMDKIRKLNKKHESSDDLNFYLGSTSTAVKRKKY</sequence>